<dbReference type="GO" id="GO:0016787">
    <property type="term" value="F:hydrolase activity"/>
    <property type="evidence" value="ECO:0007669"/>
    <property type="project" value="UniProtKB-KW"/>
</dbReference>
<comment type="similarity">
    <text evidence="1">Belongs to the metallo-dependent hydrolases superfamily.</text>
</comment>
<dbReference type="Proteomes" id="UP000063789">
    <property type="component" value="Chromosome"/>
</dbReference>
<evidence type="ECO:0000259" key="2">
    <source>
        <dbReference type="Pfam" id="PF04909"/>
    </source>
</evidence>
<sequence length="379" mass="41398">MTTLEGLLPGIVDAHVHYFNPARSSWALARFERLSHLPMKRFVPSPVLWVASKFGSGDDGRLGLDPSLLRSAYEPAAYARDTDALYRVAGVGVSSVVAIEAHWRALKSPEALMDSSYDELKYVLGLPHGKAGPDLGAAISVVDPRHKEFAAQLDRQLELSDRVRGVRFKWAQHPDPEIPDWCDEPDAVASTGFLKGFEAIAERDLVFVSFAYSHQLGQLDMLARRFPETTIVVEHLGMPAGAFGPTGARTGTTAAARAEILGLWRERIAMIAQRPNVVLKISGLGLSNLGYGRETSGNIGTREVLADMIGPLVLHAVDRFGPDRVVFGSDSPIDRPNSTIDMTVGALLDVLGERGPHLLQQLFAKNAQRIYRMDDTALK</sequence>
<dbReference type="Gene3D" id="3.20.20.140">
    <property type="entry name" value="Metal-dependent hydrolases"/>
    <property type="match status" value="1"/>
</dbReference>
<dbReference type="InterPro" id="IPR006680">
    <property type="entry name" value="Amidohydro-rel"/>
</dbReference>
<dbReference type="PATRIC" id="fig|1136941.3.peg.3778"/>
<dbReference type="PANTHER" id="PTHR43569">
    <property type="entry name" value="AMIDOHYDROLASE"/>
    <property type="match status" value="1"/>
</dbReference>
<dbReference type="KEGG" id="goq:ACH46_18470"/>
<dbReference type="AlphaFoldDB" id="A0A0N9MWC7"/>
<accession>A0A0N9MWC7</accession>
<reference evidence="3 4" key="2">
    <citation type="journal article" date="2017" name="Int. J. Syst. Evol. Microbiol.">
        <title>Gordonia phthalatica sp. nov., a di-n-butyl phthalate-degrading bacterium isolated from activated sludge.</title>
        <authorList>
            <person name="Jin D."/>
            <person name="Kong X."/>
            <person name="Jia M."/>
            <person name="Yu X."/>
            <person name="Wang X."/>
            <person name="Zhuang X."/>
            <person name="Deng Y."/>
            <person name="Bai Z."/>
        </authorList>
    </citation>
    <scope>NUCLEOTIDE SEQUENCE [LARGE SCALE GENOMIC DNA]</scope>
    <source>
        <strain evidence="3 4">QH-11</strain>
    </source>
</reference>
<dbReference type="InterPro" id="IPR052350">
    <property type="entry name" value="Metallo-dep_Lactonases"/>
</dbReference>
<keyword evidence="3" id="KW-0378">Hydrolase</keyword>
<name>A0A0N9MWC7_9ACTN</name>
<evidence type="ECO:0000313" key="3">
    <source>
        <dbReference type="EMBL" id="ALG87025.1"/>
    </source>
</evidence>
<dbReference type="SUPFAM" id="SSF51556">
    <property type="entry name" value="Metallo-dependent hydrolases"/>
    <property type="match status" value="1"/>
</dbReference>
<dbReference type="PANTHER" id="PTHR43569:SF1">
    <property type="entry name" value="BLL3371 PROTEIN"/>
    <property type="match status" value="1"/>
</dbReference>
<gene>
    <name evidence="3" type="ORF">ACH46_18470</name>
</gene>
<dbReference type="STRING" id="1136941.ACH46_18470"/>
<proteinExistence type="inferred from homology"/>
<feature type="domain" description="Amidohydrolase-related" evidence="2">
    <location>
        <begin position="12"/>
        <end position="372"/>
    </location>
</feature>
<organism evidence="3 4">
    <name type="scientific">Gordonia phthalatica</name>
    <dbReference type="NCBI Taxonomy" id="1136941"/>
    <lineage>
        <taxon>Bacteria</taxon>
        <taxon>Bacillati</taxon>
        <taxon>Actinomycetota</taxon>
        <taxon>Actinomycetes</taxon>
        <taxon>Mycobacteriales</taxon>
        <taxon>Gordoniaceae</taxon>
        <taxon>Gordonia</taxon>
    </lineage>
</organism>
<dbReference type="EMBL" id="CP011853">
    <property type="protein sequence ID" value="ALG87025.1"/>
    <property type="molecule type" value="Genomic_DNA"/>
</dbReference>
<dbReference type="OrthoDB" id="5450317at2"/>
<evidence type="ECO:0000256" key="1">
    <source>
        <dbReference type="ARBA" id="ARBA00038310"/>
    </source>
</evidence>
<keyword evidence="4" id="KW-1185">Reference proteome</keyword>
<dbReference type="Pfam" id="PF04909">
    <property type="entry name" value="Amidohydro_2"/>
    <property type="match status" value="1"/>
</dbReference>
<protein>
    <submittedName>
        <fullName evidence="3">Amidohydrolase</fullName>
    </submittedName>
</protein>
<dbReference type="InterPro" id="IPR032466">
    <property type="entry name" value="Metal_Hydrolase"/>
</dbReference>
<dbReference type="RefSeq" id="WP_062395631.1">
    <property type="nucleotide sequence ID" value="NZ_CP011853.1"/>
</dbReference>
<reference evidence="4" key="1">
    <citation type="submission" date="2015-06" db="EMBL/GenBank/DDBJ databases">
        <title>Complete genome sequence and metabolic analysis of phthalate degradation pathway in Gordonia sp. QH-11.</title>
        <authorList>
            <person name="Jin D."/>
            <person name="Kong X."/>
            <person name="Bai Z."/>
        </authorList>
    </citation>
    <scope>NUCLEOTIDE SEQUENCE [LARGE SCALE GENOMIC DNA]</scope>
    <source>
        <strain evidence="4">QH-11</strain>
    </source>
</reference>
<evidence type="ECO:0000313" key="4">
    <source>
        <dbReference type="Proteomes" id="UP000063789"/>
    </source>
</evidence>